<protein>
    <submittedName>
        <fullName evidence="5">Uncharacterized protein</fullName>
    </submittedName>
</protein>
<feature type="region of interest" description="Disordered" evidence="4">
    <location>
        <begin position="385"/>
        <end position="463"/>
    </location>
</feature>
<dbReference type="Proteomes" id="UP001295423">
    <property type="component" value="Unassembled WGS sequence"/>
</dbReference>
<dbReference type="Pfam" id="PF12796">
    <property type="entry name" value="Ank_2"/>
    <property type="match status" value="1"/>
</dbReference>
<feature type="compositionally biased region" description="Low complexity" evidence="4">
    <location>
        <begin position="352"/>
        <end position="364"/>
    </location>
</feature>
<evidence type="ECO:0000256" key="4">
    <source>
        <dbReference type="SAM" id="MobiDB-lite"/>
    </source>
</evidence>
<name>A0AAD2PUB9_9STRA</name>
<dbReference type="PROSITE" id="PS50088">
    <property type="entry name" value="ANK_REPEAT"/>
    <property type="match status" value="1"/>
</dbReference>
<feature type="compositionally biased region" description="Low complexity" evidence="4">
    <location>
        <begin position="389"/>
        <end position="401"/>
    </location>
</feature>
<keyword evidence="2 3" id="KW-0040">ANK repeat</keyword>
<keyword evidence="6" id="KW-1185">Reference proteome</keyword>
<evidence type="ECO:0000256" key="3">
    <source>
        <dbReference type="PROSITE-ProRule" id="PRU00023"/>
    </source>
</evidence>
<evidence type="ECO:0000256" key="2">
    <source>
        <dbReference type="ARBA" id="ARBA00023043"/>
    </source>
</evidence>
<dbReference type="PANTHER" id="PTHR24161:SF85">
    <property type="entry name" value="PALMITOYLTRANSFERASE HIP14"/>
    <property type="match status" value="1"/>
</dbReference>
<feature type="compositionally biased region" description="Polar residues" evidence="4">
    <location>
        <begin position="402"/>
        <end position="411"/>
    </location>
</feature>
<accession>A0AAD2PUB9</accession>
<comment type="caution">
    <text evidence="5">The sequence shown here is derived from an EMBL/GenBank/DDBJ whole genome shotgun (WGS) entry which is preliminary data.</text>
</comment>
<proteinExistence type="predicted"/>
<feature type="region of interest" description="Disordered" evidence="4">
    <location>
        <begin position="329"/>
        <end position="370"/>
    </location>
</feature>
<organism evidence="5 6">
    <name type="scientific">Cylindrotheca closterium</name>
    <dbReference type="NCBI Taxonomy" id="2856"/>
    <lineage>
        <taxon>Eukaryota</taxon>
        <taxon>Sar</taxon>
        <taxon>Stramenopiles</taxon>
        <taxon>Ochrophyta</taxon>
        <taxon>Bacillariophyta</taxon>
        <taxon>Bacillariophyceae</taxon>
        <taxon>Bacillariophycidae</taxon>
        <taxon>Bacillariales</taxon>
        <taxon>Bacillariaceae</taxon>
        <taxon>Cylindrotheca</taxon>
    </lineage>
</organism>
<dbReference type="AlphaFoldDB" id="A0AAD2PUB9"/>
<dbReference type="InterPro" id="IPR036770">
    <property type="entry name" value="Ankyrin_rpt-contain_sf"/>
</dbReference>
<evidence type="ECO:0000256" key="1">
    <source>
        <dbReference type="ARBA" id="ARBA00022737"/>
    </source>
</evidence>
<sequence>MDSTTSMWLVEPAPLNPDFAPSVFVEDLEDENDWTFEESQEVEEESSEFKGVGSLVDQNNIMSFSGIPPIPPPSSLHPAVSMGMHKVSSCYFSIGSHESMADLLSSKQQQQQQQDDAYTSCQFFDLSSDDHGDSRTIPFDSTSQGGDDLLYHDILMNVFTYLDAQSLASFSETARRPNFEVFYFLQLQLQRSLLVDHVVVSSNHHHHHHHDPLTAIAGSAILSRLAKLDPSQAQAIVEDYLQSNSTLRRMPLSHSIAYMRHFLQRQGFHHQFPEGSPSQALASAALLATVVGAAYLGGEMPQALSSGEVPNLLFRFGFVGSLMGAAHKMSDGEGVGGKREEKKEDNNDRQESTTTPQQEPATAQFRFPSLFEMKETLTATLRDGKHYANNHNHNNNNNNNNRPSARSTTTTDDTKRPMLSNPYDHYHEGGEEEKGEEKVDLVDENSTDETAIADPKEPRKMPSGCMGAYSRAIQSATGSIVDIVKQGRKNRFATMNTSEQARNVATLLDACSLNEGLSTVQELSHCMDLDAFYVGSDGSETCALHTAAFHGASKVVDFLLQGIDDADASRDGGLCLVDCRDSNGWTALHFAAGSNSVESVQVLARHGAKLSLEANNGYSPVQWARRLSNDEVEEALTELMQNESNQGWRSQPLTSLANRFFSLIPSR</sequence>
<evidence type="ECO:0000313" key="6">
    <source>
        <dbReference type="Proteomes" id="UP001295423"/>
    </source>
</evidence>
<feature type="compositionally biased region" description="Basic and acidic residues" evidence="4">
    <location>
        <begin position="329"/>
        <end position="351"/>
    </location>
</feature>
<dbReference type="PROSITE" id="PS50297">
    <property type="entry name" value="ANK_REP_REGION"/>
    <property type="match status" value="1"/>
</dbReference>
<evidence type="ECO:0000313" key="5">
    <source>
        <dbReference type="EMBL" id="CAJ1949398.1"/>
    </source>
</evidence>
<dbReference type="InterPro" id="IPR002110">
    <property type="entry name" value="Ankyrin_rpt"/>
</dbReference>
<dbReference type="SMART" id="SM00248">
    <property type="entry name" value="ANK"/>
    <property type="match status" value="2"/>
</dbReference>
<dbReference type="PANTHER" id="PTHR24161">
    <property type="entry name" value="ANK_REP_REGION DOMAIN-CONTAINING PROTEIN-RELATED"/>
    <property type="match status" value="1"/>
</dbReference>
<dbReference type="EMBL" id="CAKOGP040001758">
    <property type="protein sequence ID" value="CAJ1949398.1"/>
    <property type="molecule type" value="Genomic_DNA"/>
</dbReference>
<dbReference type="SUPFAM" id="SSF48403">
    <property type="entry name" value="Ankyrin repeat"/>
    <property type="match status" value="1"/>
</dbReference>
<feature type="repeat" description="ANK" evidence="3">
    <location>
        <begin position="583"/>
        <end position="615"/>
    </location>
</feature>
<reference evidence="5" key="1">
    <citation type="submission" date="2023-08" db="EMBL/GenBank/DDBJ databases">
        <authorList>
            <person name="Audoor S."/>
            <person name="Bilcke G."/>
        </authorList>
    </citation>
    <scope>NUCLEOTIDE SEQUENCE</scope>
</reference>
<keyword evidence="1" id="KW-0677">Repeat</keyword>
<dbReference type="Gene3D" id="1.25.40.20">
    <property type="entry name" value="Ankyrin repeat-containing domain"/>
    <property type="match status" value="1"/>
</dbReference>
<gene>
    <name evidence="5" type="ORF">CYCCA115_LOCUS12074</name>
</gene>